<dbReference type="RefSeq" id="WP_123522119.1">
    <property type="nucleotide sequence ID" value="NZ_JBHLWF010000013.1"/>
</dbReference>
<sequence>MPRPDSDLPRLQAIALALGDLCEQVVFVAGSTAGLLLTDPFVEGIRPTMDVDAIVPAETLPQFYRVEEQLEQRGFVRDAASGVICRWLHRESGVVFDLMPTAGAVLGFTNRWYEEAIATASPFELGNGITIRLVSAPAFVATKLEAFMSRGKGDFLTSHDLEDVIQVVDGRPELVEELAAASEPLRRSVGQTFAGLLANDDFNNSLPGLVEDPDRADVVRERLQQMALHAITRNT</sequence>
<protein>
    <recommendedName>
        <fullName evidence="3">Nucleotidyltransferase AbiEii toxin of type IV toxin-antitoxin system</fullName>
    </recommendedName>
</protein>
<dbReference type="EMBL" id="SMAF01000002">
    <property type="protein sequence ID" value="TCT00831.1"/>
    <property type="molecule type" value="Genomic_DNA"/>
</dbReference>
<name>A0A4V3UU28_9GAMM</name>
<organism evidence="1 2">
    <name type="scientific">Pseudofulvimonas gallinarii</name>
    <dbReference type="NCBI Taxonomy" id="634155"/>
    <lineage>
        <taxon>Bacteria</taxon>
        <taxon>Pseudomonadati</taxon>
        <taxon>Pseudomonadota</taxon>
        <taxon>Gammaproteobacteria</taxon>
        <taxon>Lysobacterales</taxon>
        <taxon>Rhodanobacteraceae</taxon>
        <taxon>Pseudofulvimonas</taxon>
    </lineage>
</organism>
<evidence type="ECO:0008006" key="3">
    <source>
        <dbReference type="Google" id="ProtNLM"/>
    </source>
</evidence>
<keyword evidence="2" id="KW-1185">Reference proteome</keyword>
<evidence type="ECO:0000313" key="2">
    <source>
        <dbReference type="Proteomes" id="UP000294599"/>
    </source>
</evidence>
<dbReference type="OrthoDB" id="114489at2"/>
<reference evidence="1 2" key="1">
    <citation type="submission" date="2019-03" db="EMBL/GenBank/DDBJ databases">
        <title>Genomic Encyclopedia of Type Strains, Phase IV (KMG-IV): sequencing the most valuable type-strain genomes for metagenomic binning, comparative biology and taxonomic classification.</title>
        <authorList>
            <person name="Goeker M."/>
        </authorList>
    </citation>
    <scope>NUCLEOTIDE SEQUENCE [LARGE SCALE GENOMIC DNA]</scope>
    <source>
        <strain evidence="1 2">DSM 21944</strain>
    </source>
</reference>
<dbReference type="AlphaFoldDB" id="A0A4V3UU28"/>
<proteinExistence type="predicted"/>
<gene>
    <name evidence="1" type="ORF">EDC25_102200</name>
</gene>
<evidence type="ECO:0000313" key="1">
    <source>
        <dbReference type="EMBL" id="TCT00831.1"/>
    </source>
</evidence>
<accession>A0A4V3UU28</accession>
<dbReference type="Proteomes" id="UP000294599">
    <property type="component" value="Unassembled WGS sequence"/>
</dbReference>
<comment type="caution">
    <text evidence="1">The sequence shown here is derived from an EMBL/GenBank/DDBJ whole genome shotgun (WGS) entry which is preliminary data.</text>
</comment>